<dbReference type="Proteomes" id="UP000299102">
    <property type="component" value="Unassembled WGS sequence"/>
</dbReference>
<feature type="region of interest" description="Disordered" evidence="1">
    <location>
        <begin position="1"/>
        <end position="22"/>
    </location>
</feature>
<feature type="region of interest" description="Disordered" evidence="1">
    <location>
        <begin position="45"/>
        <end position="66"/>
    </location>
</feature>
<evidence type="ECO:0000256" key="1">
    <source>
        <dbReference type="SAM" id="MobiDB-lite"/>
    </source>
</evidence>
<proteinExistence type="predicted"/>
<feature type="compositionally biased region" description="Polar residues" evidence="1">
    <location>
        <begin position="1"/>
        <end position="21"/>
    </location>
</feature>
<organism evidence="2 3">
    <name type="scientific">Eumeta variegata</name>
    <name type="common">Bagworm moth</name>
    <name type="synonym">Eumeta japonica</name>
    <dbReference type="NCBI Taxonomy" id="151549"/>
    <lineage>
        <taxon>Eukaryota</taxon>
        <taxon>Metazoa</taxon>
        <taxon>Ecdysozoa</taxon>
        <taxon>Arthropoda</taxon>
        <taxon>Hexapoda</taxon>
        <taxon>Insecta</taxon>
        <taxon>Pterygota</taxon>
        <taxon>Neoptera</taxon>
        <taxon>Endopterygota</taxon>
        <taxon>Lepidoptera</taxon>
        <taxon>Glossata</taxon>
        <taxon>Ditrysia</taxon>
        <taxon>Tineoidea</taxon>
        <taxon>Psychidae</taxon>
        <taxon>Oiketicinae</taxon>
        <taxon>Eumeta</taxon>
    </lineage>
</organism>
<name>A0A4C1TUG1_EUMVA</name>
<sequence length="66" mass="7352">MGIASNSGSGSRAEQILTNKPQKLKRRRDVFSIHRGKAALSALDVLHKPNHDTRSRRQKTASRQST</sequence>
<protein>
    <submittedName>
        <fullName evidence="2">Uncharacterized protein</fullName>
    </submittedName>
</protein>
<dbReference type="EMBL" id="BGZK01000087">
    <property type="protein sequence ID" value="GBP17426.1"/>
    <property type="molecule type" value="Genomic_DNA"/>
</dbReference>
<feature type="compositionally biased region" description="Basic and acidic residues" evidence="1">
    <location>
        <begin position="45"/>
        <end position="55"/>
    </location>
</feature>
<reference evidence="2 3" key="1">
    <citation type="journal article" date="2019" name="Commun. Biol.">
        <title>The bagworm genome reveals a unique fibroin gene that provides high tensile strength.</title>
        <authorList>
            <person name="Kono N."/>
            <person name="Nakamura H."/>
            <person name="Ohtoshi R."/>
            <person name="Tomita M."/>
            <person name="Numata K."/>
            <person name="Arakawa K."/>
        </authorList>
    </citation>
    <scope>NUCLEOTIDE SEQUENCE [LARGE SCALE GENOMIC DNA]</scope>
</reference>
<accession>A0A4C1TUG1</accession>
<dbReference type="AlphaFoldDB" id="A0A4C1TUG1"/>
<gene>
    <name evidence="2" type="ORF">EVAR_8784_1</name>
</gene>
<keyword evidence="3" id="KW-1185">Reference proteome</keyword>
<evidence type="ECO:0000313" key="3">
    <source>
        <dbReference type="Proteomes" id="UP000299102"/>
    </source>
</evidence>
<evidence type="ECO:0000313" key="2">
    <source>
        <dbReference type="EMBL" id="GBP17426.1"/>
    </source>
</evidence>
<comment type="caution">
    <text evidence="2">The sequence shown here is derived from an EMBL/GenBank/DDBJ whole genome shotgun (WGS) entry which is preliminary data.</text>
</comment>